<dbReference type="EMBL" id="DUZY01000001">
    <property type="protein sequence ID" value="DAD19693.1"/>
    <property type="molecule type" value="Genomic_DNA"/>
</dbReference>
<dbReference type="Gene3D" id="2.30.30.140">
    <property type="match status" value="1"/>
</dbReference>
<dbReference type="InterPro" id="IPR036142">
    <property type="entry name" value="ENT_dom-like_sf"/>
</dbReference>
<dbReference type="PROSITE" id="PS51138">
    <property type="entry name" value="ENT"/>
    <property type="match status" value="1"/>
</dbReference>
<gene>
    <name evidence="4" type="ORF">HUJ06_021156</name>
</gene>
<keyword evidence="5" id="KW-1185">Reference proteome</keyword>
<organism evidence="4 5">
    <name type="scientific">Nelumbo nucifera</name>
    <name type="common">Sacred lotus</name>
    <dbReference type="NCBI Taxonomy" id="4432"/>
    <lineage>
        <taxon>Eukaryota</taxon>
        <taxon>Viridiplantae</taxon>
        <taxon>Streptophyta</taxon>
        <taxon>Embryophyta</taxon>
        <taxon>Tracheophyta</taxon>
        <taxon>Spermatophyta</taxon>
        <taxon>Magnoliopsida</taxon>
        <taxon>Proteales</taxon>
        <taxon>Nelumbonaceae</taxon>
        <taxon>Nelumbo</taxon>
    </lineage>
</organism>
<dbReference type="InterPro" id="IPR008395">
    <property type="entry name" value="Agenet-like_dom"/>
</dbReference>
<dbReference type="InterPro" id="IPR005491">
    <property type="entry name" value="ENT_dom"/>
</dbReference>
<evidence type="ECO:0000313" key="5">
    <source>
        <dbReference type="Proteomes" id="UP000607653"/>
    </source>
</evidence>
<feature type="domain" description="ENT" evidence="3">
    <location>
        <begin position="294"/>
        <end position="350"/>
    </location>
</feature>
<dbReference type="PANTHER" id="PTHR31917:SF59">
    <property type="entry name" value="ENT DOMAIN-CONTAINING PROTEIN"/>
    <property type="match status" value="1"/>
</dbReference>
<dbReference type="Pfam" id="PF03735">
    <property type="entry name" value="ENT"/>
    <property type="match status" value="1"/>
</dbReference>
<dbReference type="Proteomes" id="UP000607653">
    <property type="component" value="Unassembled WGS sequence"/>
</dbReference>
<evidence type="ECO:0000256" key="1">
    <source>
        <dbReference type="ARBA" id="ARBA00004123"/>
    </source>
</evidence>
<reference evidence="4 5" key="1">
    <citation type="journal article" date="2020" name="Mol. Biol. Evol.">
        <title>Distinct Expression and Methylation Patterns for Genes with Different Fates following a Single Whole-Genome Duplication in Flowering Plants.</title>
        <authorList>
            <person name="Shi T."/>
            <person name="Rahmani R.S."/>
            <person name="Gugger P.F."/>
            <person name="Wang M."/>
            <person name="Li H."/>
            <person name="Zhang Y."/>
            <person name="Li Z."/>
            <person name="Wang Q."/>
            <person name="Van de Peer Y."/>
            <person name="Marchal K."/>
            <person name="Chen J."/>
        </authorList>
    </citation>
    <scope>NUCLEOTIDE SEQUENCE [LARGE SCALE GENOMIC DNA]</scope>
    <source>
        <tissue evidence="4">Leaf</tissue>
    </source>
</reference>
<dbReference type="SMART" id="SM00743">
    <property type="entry name" value="Agenet"/>
    <property type="match status" value="2"/>
</dbReference>
<dbReference type="Gene3D" id="1.10.1240.40">
    <property type="entry name" value="ENT domain"/>
    <property type="match status" value="1"/>
</dbReference>
<dbReference type="Pfam" id="PF05641">
    <property type="entry name" value="Agenet"/>
    <property type="match status" value="1"/>
</dbReference>
<evidence type="ECO:0000256" key="2">
    <source>
        <dbReference type="ARBA" id="ARBA00023242"/>
    </source>
</evidence>
<comment type="subcellular location">
    <subcellularLocation>
        <location evidence="1">Nucleus</location>
    </subcellularLocation>
</comment>
<sequence length="350" mass="40230">MKFKEGNKVEVLRRKKDPFGSWYPGKIISVDGDQYTVRYELLNNEGKPIVEKVNVEDVRPEPPPKKGGEKWVLGHIVEVFDFHSWRAGKIAKVMNNNRFVIRLFGSIQLREFDKPTLRVRQVWHNNKWDLIEKVDGPKLIKRKVTQNCLKYSHALGGDAQQSICKDTLTRERNEREEFKTFPTVKTSKRNYICDFESSPHDAVSRQGGKKGKPSIKIENFDKSHMRTLTFPKQATQESKECSVSSCSSNDYQEFTAQNFRKPRKIPIISFSDAGSSCPSISGLKDLHSCAEEELEANIHRLELHAYKSTVQALYASGPLSWEQESLLTNLRLSLNISNEEHLLQLRHLLS</sequence>
<dbReference type="GO" id="GO:0005634">
    <property type="term" value="C:nucleus"/>
    <property type="evidence" value="ECO:0007669"/>
    <property type="project" value="UniProtKB-SubCell"/>
</dbReference>
<name>A0A822XJ14_NELNU</name>
<evidence type="ECO:0000313" key="4">
    <source>
        <dbReference type="EMBL" id="DAD19693.1"/>
    </source>
</evidence>
<accession>A0A822XJ14</accession>
<evidence type="ECO:0000259" key="3">
    <source>
        <dbReference type="PROSITE" id="PS51138"/>
    </source>
</evidence>
<dbReference type="InterPro" id="IPR014002">
    <property type="entry name" value="Agenet_dom_plant"/>
</dbReference>
<keyword evidence="2" id="KW-0539">Nucleus</keyword>
<protein>
    <recommendedName>
        <fullName evidence="3">ENT domain-containing protein</fullName>
    </recommendedName>
</protein>
<dbReference type="SUPFAM" id="SSF158639">
    <property type="entry name" value="ENT-like"/>
    <property type="match status" value="1"/>
</dbReference>
<dbReference type="SMART" id="SM01191">
    <property type="entry name" value="ENT"/>
    <property type="match status" value="1"/>
</dbReference>
<comment type="caution">
    <text evidence="4">The sequence shown here is derived from an EMBL/GenBank/DDBJ whole genome shotgun (WGS) entry which is preliminary data.</text>
</comment>
<dbReference type="PANTHER" id="PTHR31917">
    <property type="entry name" value="AGENET DOMAIN-CONTAINING PROTEIN-RELATED"/>
    <property type="match status" value="1"/>
</dbReference>
<dbReference type="AlphaFoldDB" id="A0A822XJ14"/>
<proteinExistence type="predicted"/>